<dbReference type="RefSeq" id="WP_188715017.1">
    <property type="nucleotide sequence ID" value="NZ_BAABBD010000001.1"/>
</dbReference>
<proteinExistence type="predicted"/>
<dbReference type="Proteomes" id="UP000626982">
    <property type="component" value="Unassembled WGS sequence"/>
</dbReference>
<accession>A0ABQ2KBD1</accession>
<comment type="caution">
    <text evidence="3">The sequence shown here is derived from an EMBL/GenBank/DDBJ whole genome shotgun (WGS) entry which is preliminary data.</text>
</comment>
<dbReference type="EMBL" id="BMLM01000001">
    <property type="protein sequence ID" value="GGN77308.1"/>
    <property type="molecule type" value="Genomic_DNA"/>
</dbReference>
<evidence type="ECO:0000313" key="4">
    <source>
        <dbReference type="Proteomes" id="UP000626982"/>
    </source>
</evidence>
<evidence type="ECO:0008006" key="5">
    <source>
        <dbReference type="Google" id="ProtNLM"/>
    </source>
</evidence>
<name>A0ABQ2KBD1_9MICO</name>
<sequence>MSDHDGTRPGEQPTRRQKLKPFEYLAFAGVAGGFTALVVLLSIRDLVLALVFGGVAFIVTVLVTATLMLAVQPRDRDGRAQHDPEGRDRTDASDS</sequence>
<evidence type="ECO:0000313" key="3">
    <source>
        <dbReference type="EMBL" id="GGN77308.1"/>
    </source>
</evidence>
<keyword evidence="4" id="KW-1185">Reference proteome</keyword>
<feature type="transmembrane region" description="Helical" evidence="2">
    <location>
        <begin position="49"/>
        <end position="71"/>
    </location>
</feature>
<feature type="region of interest" description="Disordered" evidence="1">
    <location>
        <begin position="73"/>
        <end position="95"/>
    </location>
</feature>
<gene>
    <name evidence="3" type="ORF">GCM10010968_01670</name>
</gene>
<keyword evidence="2" id="KW-1133">Transmembrane helix</keyword>
<protein>
    <recommendedName>
        <fullName evidence="5">ABC transporter ATP-binding protein</fullName>
    </recommendedName>
</protein>
<keyword evidence="2" id="KW-0812">Transmembrane</keyword>
<evidence type="ECO:0000256" key="2">
    <source>
        <dbReference type="SAM" id="Phobius"/>
    </source>
</evidence>
<reference evidence="4" key="1">
    <citation type="journal article" date="2019" name="Int. J. Syst. Evol. Microbiol.">
        <title>The Global Catalogue of Microorganisms (GCM) 10K type strain sequencing project: providing services to taxonomists for standard genome sequencing and annotation.</title>
        <authorList>
            <consortium name="The Broad Institute Genomics Platform"/>
            <consortium name="The Broad Institute Genome Sequencing Center for Infectious Disease"/>
            <person name="Wu L."/>
            <person name="Ma J."/>
        </authorList>
    </citation>
    <scope>NUCLEOTIDE SEQUENCE [LARGE SCALE GENOMIC DNA]</scope>
    <source>
        <strain evidence="4">CGMCC 1.6960</strain>
    </source>
</reference>
<evidence type="ECO:0000256" key="1">
    <source>
        <dbReference type="SAM" id="MobiDB-lite"/>
    </source>
</evidence>
<organism evidence="3 4">
    <name type="scientific">Agrococcus terreus</name>
    <dbReference type="NCBI Taxonomy" id="574649"/>
    <lineage>
        <taxon>Bacteria</taxon>
        <taxon>Bacillati</taxon>
        <taxon>Actinomycetota</taxon>
        <taxon>Actinomycetes</taxon>
        <taxon>Micrococcales</taxon>
        <taxon>Microbacteriaceae</taxon>
        <taxon>Agrococcus</taxon>
    </lineage>
</organism>
<feature type="transmembrane region" description="Helical" evidence="2">
    <location>
        <begin position="24"/>
        <end position="43"/>
    </location>
</feature>
<keyword evidence="2" id="KW-0472">Membrane</keyword>